<feature type="domain" description="Gfo/Idh/MocA-like oxidoreductase bacterial type C-terminal" evidence="2">
    <location>
        <begin position="220"/>
        <end position="450"/>
    </location>
</feature>
<dbReference type="PATRIC" id="fig|999419.3.peg.1609"/>
<dbReference type="Gene3D" id="3.40.50.720">
    <property type="entry name" value="NAD(P)-binding Rossmann-like Domain"/>
    <property type="match status" value="1"/>
</dbReference>
<dbReference type="Pfam" id="PF01408">
    <property type="entry name" value="GFO_IDH_MocA"/>
    <property type="match status" value="1"/>
</dbReference>
<gene>
    <name evidence="3" type="ORF">HMPREF1077_01571</name>
</gene>
<dbReference type="RefSeq" id="WP_008156023.1">
    <property type="nucleotide sequence ID" value="NZ_JH976466.1"/>
</dbReference>
<dbReference type="InterPro" id="IPR006311">
    <property type="entry name" value="TAT_signal"/>
</dbReference>
<dbReference type="eggNOG" id="COG0673">
    <property type="taxonomic scope" value="Bacteria"/>
</dbReference>
<dbReference type="InterPro" id="IPR043906">
    <property type="entry name" value="Gfo/Idh/MocA_OxRdtase_bact_C"/>
</dbReference>
<reference evidence="3 4" key="1">
    <citation type="submission" date="2012-02" db="EMBL/GenBank/DDBJ databases">
        <title>The Genome Sequence of Parabacteroides johnsonii CL02T12C29.</title>
        <authorList>
            <consortium name="The Broad Institute Genome Sequencing Platform"/>
            <person name="Earl A."/>
            <person name="Ward D."/>
            <person name="Feldgarden M."/>
            <person name="Gevers D."/>
            <person name="Zitomersky N.L."/>
            <person name="Coyne M.J."/>
            <person name="Comstock L.E."/>
            <person name="Young S.K."/>
            <person name="Zeng Q."/>
            <person name="Gargeya S."/>
            <person name="Fitzgerald M."/>
            <person name="Haas B."/>
            <person name="Abouelleil A."/>
            <person name="Alvarado L."/>
            <person name="Arachchi H.M."/>
            <person name="Berlin A."/>
            <person name="Chapman S.B."/>
            <person name="Gearin G."/>
            <person name="Goldberg J."/>
            <person name="Griggs A."/>
            <person name="Gujja S."/>
            <person name="Hansen M."/>
            <person name="Heiman D."/>
            <person name="Howarth C."/>
            <person name="Larimer J."/>
            <person name="Lui A."/>
            <person name="MacDonald P.J.P."/>
            <person name="McCowen C."/>
            <person name="Montmayeur A."/>
            <person name="Murphy C."/>
            <person name="Neiman D."/>
            <person name="Pearson M."/>
            <person name="Priest M."/>
            <person name="Roberts A."/>
            <person name="Saif S."/>
            <person name="Shea T."/>
            <person name="Sisk P."/>
            <person name="Stolte C."/>
            <person name="Sykes S."/>
            <person name="Wortman J."/>
            <person name="Nusbaum C."/>
            <person name="Birren B."/>
        </authorList>
    </citation>
    <scope>NUCLEOTIDE SEQUENCE [LARGE SCALE GENOMIC DNA]</scope>
    <source>
        <strain evidence="3 4">CL02T12C29</strain>
    </source>
</reference>
<sequence>MVKRREFIKRSLLGTAGFAIGGLGFSARSYANILGSNDRINISVVGLGKRQPSGWGAMGSKYVNIICKLKKQLNIQIISLCDVDEDLFPLNNKMVSDKTGITPKNEWDMRHVLDDKEVDVVFFATPNHWHALGHIWACQAGKHIWDEKPLGHNIREGRLMIEAAHKYNRIVQVGQYRRAVPNAQAAMKLLHEGGIGDVYMAKVFNYKRRPSFGFALDSEPPKSLHYDMWLGPAAFQKYNEKKLHYNFHFHWNTGNGDIANHGVHQLDLGRWGLNENEHPISVYSDGGIFGWKPNECSQETPDTQSAIFKYADGKILQFEDMGHYTNGVGSLNTRIGIIFYGTEGYLEFDYHSAWRAYKKDEKEPFDKREIQDPSRQDLLITNFIEAVRLNDKNKLFCNIIDGHYSSTLCHLANISYRLGRNLKFVGEHEKFSDDDDANLMLFREYRMPYKLPNI</sequence>
<dbReference type="PROSITE" id="PS51318">
    <property type="entry name" value="TAT"/>
    <property type="match status" value="1"/>
</dbReference>
<accession>K6A6M5</accession>
<dbReference type="HOGENOM" id="CLU_023194_24_0_10"/>
<evidence type="ECO:0000259" key="1">
    <source>
        <dbReference type="Pfam" id="PF01408"/>
    </source>
</evidence>
<organism evidence="3 4">
    <name type="scientific">Parabacteroides johnsonii CL02T12C29</name>
    <dbReference type="NCBI Taxonomy" id="999419"/>
    <lineage>
        <taxon>Bacteria</taxon>
        <taxon>Pseudomonadati</taxon>
        <taxon>Bacteroidota</taxon>
        <taxon>Bacteroidia</taxon>
        <taxon>Bacteroidales</taxon>
        <taxon>Tannerellaceae</taxon>
        <taxon>Parabacteroides</taxon>
    </lineage>
</organism>
<dbReference type="InterPro" id="IPR000683">
    <property type="entry name" value="Gfo/Idh/MocA-like_OxRdtase_N"/>
</dbReference>
<dbReference type="PANTHER" id="PTHR43818">
    <property type="entry name" value="BCDNA.GH03377"/>
    <property type="match status" value="1"/>
</dbReference>
<proteinExistence type="predicted"/>
<dbReference type="SUPFAM" id="SSF51735">
    <property type="entry name" value="NAD(P)-binding Rossmann-fold domains"/>
    <property type="match status" value="1"/>
</dbReference>
<dbReference type="GO" id="GO:0000166">
    <property type="term" value="F:nucleotide binding"/>
    <property type="evidence" value="ECO:0007669"/>
    <property type="project" value="InterPro"/>
</dbReference>
<dbReference type="PANTHER" id="PTHR43818:SF5">
    <property type="entry name" value="OXIDOREDUCTASE FAMILY PROTEIN"/>
    <property type="match status" value="1"/>
</dbReference>
<dbReference type="InterPro" id="IPR036291">
    <property type="entry name" value="NAD(P)-bd_dom_sf"/>
</dbReference>
<dbReference type="InterPro" id="IPR050463">
    <property type="entry name" value="Gfo/Idh/MocA_oxidrdct_glycsds"/>
</dbReference>
<evidence type="ECO:0008006" key="5">
    <source>
        <dbReference type="Google" id="ProtNLM"/>
    </source>
</evidence>
<evidence type="ECO:0000259" key="2">
    <source>
        <dbReference type="Pfam" id="PF19051"/>
    </source>
</evidence>
<protein>
    <recommendedName>
        <fullName evidence="5">Gfo/Idh/MocA-like oxidoreductase N-terminal domain-containing protein</fullName>
    </recommendedName>
</protein>
<evidence type="ECO:0000313" key="3">
    <source>
        <dbReference type="EMBL" id="EKN11313.1"/>
    </source>
</evidence>
<dbReference type="OrthoDB" id="9795543at2"/>
<dbReference type="Proteomes" id="UP000001218">
    <property type="component" value="Unassembled WGS sequence"/>
</dbReference>
<name>K6A6M5_9BACT</name>
<dbReference type="AlphaFoldDB" id="K6A6M5"/>
<dbReference type="Gene3D" id="3.30.360.10">
    <property type="entry name" value="Dihydrodipicolinate Reductase, domain 2"/>
    <property type="match status" value="1"/>
</dbReference>
<dbReference type="Pfam" id="PF19051">
    <property type="entry name" value="GFO_IDH_MocA_C2"/>
    <property type="match status" value="1"/>
</dbReference>
<dbReference type="EMBL" id="AGZP01000015">
    <property type="protein sequence ID" value="EKN11313.1"/>
    <property type="molecule type" value="Genomic_DNA"/>
</dbReference>
<evidence type="ECO:0000313" key="4">
    <source>
        <dbReference type="Proteomes" id="UP000001218"/>
    </source>
</evidence>
<dbReference type="SUPFAM" id="SSF55347">
    <property type="entry name" value="Glyceraldehyde-3-phosphate dehydrogenase-like, C-terminal domain"/>
    <property type="match status" value="1"/>
</dbReference>
<feature type="domain" description="Gfo/Idh/MocA-like oxidoreductase N-terminal" evidence="1">
    <location>
        <begin position="54"/>
        <end position="174"/>
    </location>
</feature>
<comment type="caution">
    <text evidence="3">The sequence shown here is derived from an EMBL/GenBank/DDBJ whole genome shotgun (WGS) entry which is preliminary data.</text>
</comment>